<keyword evidence="9" id="KW-0496">Mitochondrion</keyword>
<name>A0A9N8DWL8_9STRA</name>
<evidence type="ECO:0000256" key="4">
    <source>
        <dbReference type="ARBA" id="ARBA00022692"/>
    </source>
</evidence>
<reference evidence="13" key="1">
    <citation type="submission" date="2020-06" db="EMBL/GenBank/DDBJ databases">
        <authorList>
            <consortium name="Plant Systems Biology data submission"/>
        </authorList>
    </citation>
    <scope>NUCLEOTIDE SEQUENCE</scope>
    <source>
        <strain evidence="13">D6</strain>
    </source>
</reference>
<dbReference type="GO" id="GO:0030150">
    <property type="term" value="P:protein import into mitochondrial matrix"/>
    <property type="evidence" value="ECO:0007669"/>
    <property type="project" value="TreeGrafter"/>
</dbReference>
<evidence type="ECO:0000256" key="6">
    <source>
        <dbReference type="ARBA" id="ARBA00022927"/>
    </source>
</evidence>
<dbReference type="GO" id="GO:0008320">
    <property type="term" value="F:protein transmembrane transporter activity"/>
    <property type="evidence" value="ECO:0007669"/>
    <property type="project" value="TreeGrafter"/>
</dbReference>
<dbReference type="PANTHER" id="PTHR10485">
    <property type="entry name" value="MITOCHONDRIAL IMPORT INNER MEMBRANE TRANSLOCASE SUBUNIT TIM-17"/>
    <property type="match status" value="1"/>
</dbReference>
<organism evidence="13 14">
    <name type="scientific">Seminavis robusta</name>
    <dbReference type="NCBI Taxonomy" id="568900"/>
    <lineage>
        <taxon>Eukaryota</taxon>
        <taxon>Sar</taxon>
        <taxon>Stramenopiles</taxon>
        <taxon>Ochrophyta</taxon>
        <taxon>Bacillariophyta</taxon>
        <taxon>Bacillariophyceae</taxon>
        <taxon>Bacillariophycidae</taxon>
        <taxon>Naviculales</taxon>
        <taxon>Naviculaceae</taxon>
        <taxon>Seminavis</taxon>
    </lineage>
</organism>
<gene>
    <name evidence="13" type="ORF">SEMRO_414_G138360.1</name>
</gene>
<feature type="compositionally biased region" description="Low complexity" evidence="11">
    <location>
        <begin position="202"/>
        <end position="211"/>
    </location>
</feature>
<evidence type="ECO:0000256" key="2">
    <source>
        <dbReference type="ARBA" id="ARBA00008444"/>
    </source>
</evidence>
<dbReference type="PANTHER" id="PTHR10485:SF0">
    <property type="entry name" value="AT05822P-RELATED"/>
    <property type="match status" value="1"/>
</dbReference>
<evidence type="ECO:0000256" key="10">
    <source>
        <dbReference type="ARBA" id="ARBA00023136"/>
    </source>
</evidence>
<evidence type="ECO:0000313" key="13">
    <source>
        <dbReference type="EMBL" id="CAB9510007.1"/>
    </source>
</evidence>
<dbReference type="OrthoDB" id="2261329at2759"/>
<dbReference type="Pfam" id="PF02466">
    <property type="entry name" value="Tim17"/>
    <property type="match status" value="1"/>
</dbReference>
<evidence type="ECO:0000256" key="11">
    <source>
        <dbReference type="SAM" id="MobiDB-lite"/>
    </source>
</evidence>
<feature type="compositionally biased region" description="Polar residues" evidence="11">
    <location>
        <begin position="212"/>
        <end position="223"/>
    </location>
</feature>
<evidence type="ECO:0000256" key="12">
    <source>
        <dbReference type="SAM" id="Phobius"/>
    </source>
</evidence>
<feature type="transmembrane region" description="Helical" evidence="12">
    <location>
        <begin position="113"/>
        <end position="135"/>
    </location>
</feature>
<comment type="caution">
    <text evidence="13">The sequence shown here is derived from an EMBL/GenBank/DDBJ whole genome shotgun (WGS) entry which is preliminary data.</text>
</comment>
<feature type="region of interest" description="Disordered" evidence="11">
    <location>
        <begin position="171"/>
        <end position="239"/>
    </location>
</feature>
<evidence type="ECO:0000256" key="7">
    <source>
        <dbReference type="ARBA" id="ARBA00022989"/>
    </source>
</evidence>
<keyword evidence="5" id="KW-0999">Mitochondrion inner membrane</keyword>
<dbReference type="Proteomes" id="UP001153069">
    <property type="component" value="Unassembled WGS sequence"/>
</dbReference>
<keyword evidence="3" id="KW-0813">Transport</keyword>
<keyword evidence="4 12" id="KW-0812">Transmembrane</keyword>
<comment type="subcellular location">
    <subcellularLocation>
        <location evidence="1">Mitochondrion inner membrane</location>
        <topology evidence="1">Multi-pass membrane protein</topology>
    </subcellularLocation>
</comment>
<dbReference type="AlphaFoldDB" id="A0A9N8DWL8"/>
<keyword evidence="8" id="KW-0811">Translocation</keyword>
<sequence length="239" mass="23971">MPRQSGFADREPCPWRIVDDVGGAFCMGAIGGGVWHSVKGARMAPAGARWAGSLSAVQARSPVLGGQFAVWGGLFACCDCTLTSIRQKEDPWNSIVSGAATGGMLAVRAGPRAMASAAAVGGVLLALIEGMGIMFTKMMAPPVPTAQDYEKAMAANDPTAPPTAGGLFPTGGGGFGALLGGPSSDQAPAATTEPPMSEPFMTTDGTTTFSTEASKSDTGNDANSSGGSWWPFSGGSGSS</sequence>
<evidence type="ECO:0000256" key="1">
    <source>
        <dbReference type="ARBA" id="ARBA00004448"/>
    </source>
</evidence>
<evidence type="ECO:0000256" key="8">
    <source>
        <dbReference type="ARBA" id="ARBA00023010"/>
    </source>
</evidence>
<evidence type="ECO:0000256" key="9">
    <source>
        <dbReference type="ARBA" id="ARBA00023128"/>
    </source>
</evidence>
<comment type="similarity">
    <text evidence="2">Belongs to the Tim17/Tim22/Tim23 family.</text>
</comment>
<evidence type="ECO:0000256" key="5">
    <source>
        <dbReference type="ARBA" id="ARBA00022792"/>
    </source>
</evidence>
<dbReference type="GO" id="GO:0005744">
    <property type="term" value="C:TIM23 mitochondrial import inner membrane translocase complex"/>
    <property type="evidence" value="ECO:0007669"/>
    <property type="project" value="TreeGrafter"/>
</dbReference>
<keyword evidence="6" id="KW-0653">Protein transport</keyword>
<feature type="compositionally biased region" description="Low complexity" evidence="11">
    <location>
        <begin position="224"/>
        <end position="233"/>
    </location>
</feature>
<protein>
    <submittedName>
        <fullName evidence="13">Membrane translocase subunit TIM17</fullName>
    </submittedName>
</protein>
<keyword evidence="7 12" id="KW-1133">Transmembrane helix</keyword>
<proteinExistence type="inferred from homology"/>
<dbReference type="EMBL" id="CAICTM010000413">
    <property type="protein sequence ID" value="CAB9510007.1"/>
    <property type="molecule type" value="Genomic_DNA"/>
</dbReference>
<evidence type="ECO:0000313" key="14">
    <source>
        <dbReference type="Proteomes" id="UP001153069"/>
    </source>
</evidence>
<keyword evidence="10 12" id="KW-0472">Membrane</keyword>
<evidence type="ECO:0000256" key="3">
    <source>
        <dbReference type="ARBA" id="ARBA00022448"/>
    </source>
</evidence>
<keyword evidence="14" id="KW-1185">Reference proteome</keyword>
<accession>A0A9N8DWL8</accession>